<accession>A0ABP7BEV7</accession>
<evidence type="ECO:0008006" key="3">
    <source>
        <dbReference type="Google" id="ProtNLM"/>
    </source>
</evidence>
<proteinExistence type="predicted"/>
<keyword evidence="2" id="KW-1185">Reference proteome</keyword>
<dbReference type="Proteomes" id="UP001410795">
    <property type="component" value="Unassembled WGS sequence"/>
</dbReference>
<name>A0ABP7BEV7_9MICO</name>
<evidence type="ECO:0000313" key="1">
    <source>
        <dbReference type="EMBL" id="GAA3658669.1"/>
    </source>
</evidence>
<protein>
    <recommendedName>
        <fullName evidence="3">Lipoprotein</fullName>
    </recommendedName>
</protein>
<dbReference type="EMBL" id="BAAAYV010000009">
    <property type="protein sequence ID" value="GAA3658669.1"/>
    <property type="molecule type" value="Genomic_DNA"/>
</dbReference>
<gene>
    <name evidence="1" type="ORF">GCM10022202_18990</name>
</gene>
<sequence length="220" mass="22927">MSFEKVHSLTLRGYVRPQTGGRLSAGVSLWTAPIGAVALPNVGGMRRRSPLAPAVLLLLAPLSACGAPAEPQTAAARTAYAEWVAAQDDFLTGGDAEAAHARLRARSDDDMYAMLRWKLSGFAADGIMQRGRHEVAVFRIVDATQVEVPAEYGLSVSPATADIAARVCLDASGVEYLDREGEAVGTPTPRQELAVLFVSAGGGDLVVAYAAGDDSGICAT</sequence>
<comment type="caution">
    <text evidence="1">The sequence shown here is derived from an EMBL/GenBank/DDBJ whole genome shotgun (WGS) entry which is preliminary data.</text>
</comment>
<evidence type="ECO:0000313" key="2">
    <source>
        <dbReference type="Proteomes" id="UP001410795"/>
    </source>
</evidence>
<reference evidence="2" key="1">
    <citation type="journal article" date="2019" name="Int. J. Syst. Evol. Microbiol.">
        <title>The Global Catalogue of Microorganisms (GCM) 10K type strain sequencing project: providing services to taxonomists for standard genome sequencing and annotation.</title>
        <authorList>
            <consortium name="The Broad Institute Genomics Platform"/>
            <consortium name="The Broad Institute Genome Sequencing Center for Infectious Disease"/>
            <person name="Wu L."/>
            <person name="Ma J."/>
        </authorList>
    </citation>
    <scope>NUCLEOTIDE SEQUENCE [LARGE SCALE GENOMIC DNA]</scope>
    <source>
        <strain evidence="2">JCM 16546</strain>
    </source>
</reference>
<organism evidence="1 2">
    <name type="scientific">Microbacterium marinilacus</name>
    <dbReference type="NCBI Taxonomy" id="415209"/>
    <lineage>
        <taxon>Bacteria</taxon>
        <taxon>Bacillati</taxon>
        <taxon>Actinomycetota</taxon>
        <taxon>Actinomycetes</taxon>
        <taxon>Micrococcales</taxon>
        <taxon>Microbacteriaceae</taxon>
        <taxon>Microbacterium</taxon>
    </lineage>
</organism>